<organism evidence="2">
    <name type="scientific">Clostridium botulinum</name>
    <dbReference type="NCBI Taxonomy" id="1491"/>
    <lineage>
        <taxon>Bacteria</taxon>
        <taxon>Bacillati</taxon>
        <taxon>Bacillota</taxon>
        <taxon>Clostridia</taxon>
        <taxon>Eubacteriales</taxon>
        <taxon>Clostridiaceae</taxon>
        <taxon>Clostridium</taxon>
    </lineage>
</organism>
<keyword evidence="1" id="KW-0472">Membrane</keyword>
<geneLocation type="plasmid" evidence="2">
    <name>pNPD8_2</name>
</geneLocation>
<dbReference type="EMBL" id="CP015706">
    <property type="protein sequence ID" value="APU87054.1"/>
    <property type="molecule type" value="Genomic_DNA"/>
</dbReference>
<evidence type="ECO:0000256" key="1">
    <source>
        <dbReference type="SAM" id="Phobius"/>
    </source>
</evidence>
<feature type="transmembrane region" description="Helical" evidence="1">
    <location>
        <begin position="51"/>
        <end position="72"/>
    </location>
</feature>
<protein>
    <submittedName>
        <fullName evidence="2">Putative membrane protein</fullName>
    </submittedName>
</protein>
<gene>
    <name evidence="2" type="ORF">NPD8_3918</name>
</gene>
<accession>A0A1L7JMZ6</accession>
<feature type="transmembrane region" description="Helical" evidence="1">
    <location>
        <begin position="6"/>
        <end position="30"/>
    </location>
</feature>
<keyword evidence="1" id="KW-1133">Transmembrane helix</keyword>
<proteinExistence type="predicted"/>
<keyword evidence="1" id="KW-0812">Transmembrane</keyword>
<reference evidence="2" key="1">
    <citation type="submission" date="2016-05" db="EMBL/GenBank/DDBJ databases">
        <authorList>
            <person name="Lavstsen T."/>
            <person name="Jespersen J.S."/>
        </authorList>
    </citation>
    <scope>NUCLEOTIDE SEQUENCE</scope>
    <source>
        <strain evidence="2">CDC69096</strain>
        <plasmid evidence="2">pNPD8_2</plasmid>
    </source>
</reference>
<evidence type="ECO:0000313" key="2">
    <source>
        <dbReference type="EMBL" id="APU87054.1"/>
    </source>
</evidence>
<name>A0A1L7JMZ6_CLOBO</name>
<sequence length="75" mass="8917">MLDQILRASFIVISAIFIFYYIAFFMFKMLGFLNEDKDFIYELKNQTKNKAYTYASFNFVIIILLSCGLRSFELI</sequence>
<keyword evidence="2" id="KW-0614">Plasmid</keyword>
<dbReference type="AlphaFoldDB" id="A0A1L7JMZ6"/>